<dbReference type="OrthoDB" id="9778870at2"/>
<dbReference type="EC" id="3.6.3.40" evidence="6"/>
<dbReference type="Pfam" id="PF00005">
    <property type="entry name" value="ABC_tran"/>
    <property type="match status" value="1"/>
</dbReference>
<dbReference type="STRING" id="267850.ADINL_0240"/>
<evidence type="ECO:0000313" key="7">
    <source>
        <dbReference type="Proteomes" id="UP000027318"/>
    </source>
</evidence>
<dbReference type="PANTHER" id="PTHR46743">
    <property type="entry name" value="TEICHOIC ACIDS EXPORT ATP-BINDING PROTEIN TAGH"/>
    <property type="match status" value="1"/>
</dbReference>
<evidence type="ECO:0000256" key="1">
    <source>
        <dbReference type="ARBA" id="ARBA00005417"/>
    </source>
</evidence>
<dbReference type="Pfam" id="PF14524">
    <property type="entry name" value="Wzt_C"/>
    <property type="match status" value="1"/>
</dbReference>
<dbReference type="PATRIC" id="fig|267850.7.peg.236"/>
<dbReference type="RefSeq" id="WP_036542882.1">
    <property type="nucleotide sequence ID" value="NZ_JMSZ01000007.1"/>
</dbReference>
<feature type="domain" description="ABC transporter" evidence="5">
    <location>
        <begin position="32"/>
        <end position="255"/>
    </location>
</feature>
<gene>
    <name evidence="6" type="ORF">ADINL_0240</name>
</gene>
<dbReference type="SMART" id="SM00382">
    <property type="entry name" value="AAA"/>
    <property type="match status" value="1"/>
</dbReference>
<dbReference type="Gene3D" id="3.40.50.300">
    <property type="entry name" value="P-loop containing nucleotide triphosphate hydrolases"/>
    <property type="match status" value="1"/>
</dbReference>
<evidence type="ECO:0000313" key="6">
    <source>
        <dbReference type="EMBL" id="KDE41167.1"/>
    </source>
</evidence>
<dbReference type="InterPro" id="IPR050683">
    <property type="entry name" value="Bact_Polysacc_Export_ATP-bd"/>
</dbReference>
<dbReference type="InterPro" id="IPR029439">
    <property type="entry name" value="Wzt_C"/>
</dbReference>
<keyword evidence="7" id="KW-1185">Reference proteome</keyword>
<dbReference type="PANTHER" id="PTHR46743:SF2">
    <property type="entry name" value="TEICHOIC ACIDS EXPORT ATP-BINDING PROTEIN TAGH"/>
    <property type="match status" value="1"/>
</dbReference>
<dbReference type="CDD" id="cd10147">
    <property type="entry name" value="Wzt_C-like"/>
    <property type="match status" value="1"/>
</dbReference>
<evidence type="ECO:0000256" key="3">
    <source>
        <dbReference type="ARBA" id="ARBA00022741"/>
    </source>
</evidence>
<dbReference type="InterPro" id="IPR027417">
    <property type="entry name" value="P-loop_NTPase"/>
</dbReference>
<dbReference type="AlphaFoldDB" id="A0A063YA03"/>
<dbReference type="InterPro" id="IPR015860">
    <property type="entry name" value="ABC_transpr_TagH-like"/>
</dbReference>
<dbReference type="PROSITE" id="PS50893">
    <property type="entry name" value="ABC_TRANSPORTER_2"/>
    <property type="match status" value="1"/>
</dbReference>
<proteinExistence type="inferred from homology"/>
<keyword evidence="2" id="KW-0813">Transport</keyword>
<protein>
    <submittedName>
        <fullName evidence="6">Teichoic acid export ATP-binding protein TagH</fullName>
        <ecNumber evidence="6">3.6.3.40</ecNumber>
    </submittedName>
</protein>
<dbReference type="GO" id="GO:0016020">
    <property type="term" value="C:membrane"/>
    <property type="evidence" value="ECO:0007669"/>
    <property type="project" value="InterPro"/>
</dbReference>
<dbReference type="InterPro" id="IPR003593">
    <property type="entry name" value="AAA+_ATPase"/>
</dbReference>
<comment type="caution">
    <text evidence="6">The sequence shown here is derived from an EMBL/GenBank/DDBJ whole genome shotgun (WGS) entry which is preliminary data.</text>
</comment>
<dbReference type="GO" id="GO:0140359">
    <property type="term" value="F:ABC-type transporter activity"/>
    <property type="evidence" value="ECO:0007669"/>
    <property type="project" value="InterPro"/>
</dbReference>
<dbReference type="GO" id="GO:0005524">
    <property type="term" value="F:ATP binding"/>
    <property type="evidence" value="ECO:0007669"/>
    <property type="project" value="UniProtKB-KW"/>
</dbReference>
<sequence>MSSDEVIRVEGLSKCYALYERPYHRLKQFVLPRVQRMAGRKPGCYYREFWALRDVSFSIRKGEALAIIGRNGSGKSTLLQLICGTLNPSLGLLHTQGRIAALLELGSGFNPEFTGRENVYLNASILGLSKAQIDERFDKIRSFADIGEFIDQPVKCYSSGMMLRLAFAVIAHVDADILVIDEALAVGDAVFTQKCMRFIRRFRSTGTLVFVSHEMGSVLNLCDRALWLHEGRLQQIGDAKTIAEQYLHFTQQLIYSDEVELQQTSVKPVTEISPQPSQPVDYGSEFYVDDNLSDANGWKTGAGEILSVEFENLSAPGAVLQGGETVRLRIRAVAHQSMEAPILGFVVRDRLGQDLFGENTLIHSAESPLSVSAHSLFESGFEFVLPMLPNGQYSVMASLADGDLYQHIQHHLLHDALILTVSSSKVRWGLVGVRFHRVFLRETQ</sequence>
<dbReference type="Gene3D" id="2.70.50.60">
    <property type="entry name" value="abc- transporter (atp binding component) like domain"/>
    <property type="match status" value="1"/>
</dbReference>
<name>A0A063YA03_9GAMM</name>
<organism evidence="6 7">
    <name type="scientific">Nitrincola lacisaponensis</name>
    <dbReference type="NCBI Taxonomy" id="267850"/>
    <lineage>
        <taxon>Bacteria</taxon>
        <taxon>Pseudomonadati</taxon>
        <taxon>Pseudomonadota</taxon>
        <taxon>Gammaproteobacteria</taxon>
        <taxon>Oceanospirillales</taxon>
        <taxon>Oceanospirillaceae</taxon>
        <taxon>Nitrincola</taxon>
    </lineage>
</organism>
<accession>A0A063YA03</accession>
<evidence type="ECO:0000259" key="5">
    <source>
        <dbReference type="PROSITE" id="PS50893"/>
    </source>
</evidence>
<dbReference type="EMBL" id="JMSZ01000007">
    <property type="protein sequence ID" value="KDE41167.1"/>
    <property type="molecule type" value="Genomic_DNA"/>
</dbReference>
<dbReference type="Proteomes" id="UP000027318">
    <property type="component" value="Unassembled WGS sequence"/>
</dbReference>
<dbReference type="GO" id="GO:0016887">
    <property type="term" value="F:ATP hydrolysis activity"/>
    <property type="evidence" value="ECO:0007669"/>
    <property type="project" value="InterPro"/>
</dbReference>
<reference evidence="6 7" key="1">
    <citation type="journal article" date="2005" name="Int. J. Syst. Evol. Microbiol.">
        <title>Nitrincola lacisaponensis gen. nov., sp. nov., a novel alkaliphilic bacterium isolated from an alkaline, saline lake.</title>
        <authorList>
            <person name="Dimitriu P.A."/>
            <person name="Shukla S.K."/>
            <person name="Conradt J."/>
            <person name="Marquez M.C."/>
            <person name="Ventosa A."/>
            <person name="Maglia A."/>
            <person name="Peyton B.M."/>
            <person name="Pinkart H.C."/>
            <person name="Mormile M.R."/>
        </authorList>
    </citation>
    <scope>NUCLEOTIDE SEQUENCE [LARGE SCALE GENOMIC DNA]</scope>
    <source>
        <strain evidence="6 7">4CA</strain>
    </source>
</reference>
<evidence type="ECO:0000256" key="4">
    <source>
        <dbReference type="ARBA" id="ARBA00022840"/>
    </source>
</evidence>
<evidence type="ECO:0000256" key="2">
    <source>
        <dbReference type="ARBA" id="ARBA00022448"/>
    </source>
</evidence>
<dbReference type="InterPro" id="IPR003439">
    <property type="entry name" value="ABC_transporter-like_ATP-bd"/>
</dbReference>
<comment type="similarity">
    <text evidence="1">Belongs to the ABC transporter superfamily.</text>
</comment>
<dbReference type="SUPFAM" id="SSF52540">
    <property type="entry name" value="P-loop containing nucleoside triphosphate hydrolases"/>
    <property type="match status" value="1"/>
</dbReference>
<keyword evidence="4 6" id="KW-0067">ATP-binding</keyword>
<dbReference type="CDD" id="cd03220">
    <property type="entry name" value="ABC_KpsT_Wzt"/>
    <property type="match status" value="1"/>
</dbReference>
<keyword evidence="6" id="KW-0378">Hydrolase</keyword>
<keyword evidence="3" id="KW-0547">Nucleotide-binding</keyword>